<sequence>MTTQWWLEETPPPEVPGVPRLTLLLDDAAARAAALLRGEPEPVSDDPLADAVRILAGPGGHEFVAEAARQTGLPEEELRRLVLAHRHGGSTGVLTALAPAPVDPAEAIREIQARRGFAGLTAEPGMVTDLTAKVQVRHGADGRWYPFTLWRDRWWPATGATISPGAAFQAAQRARRAR</sequence>
<evidence type="ECO:0000313" key="1">
    <source>
        <dbReference type="EMBL" id="GIH69827.1"/>
    </source>
</evidence>
<comment type="caution">
    <text evidence="1">The sequence shown here is derived from an EMBL/GenBank/DDBJ whole genome shotgun (WGS) entry which is preliminary data.</text>
</comment>
<dbReference type="EMBL" id="BOOG01000017">
    <property type="protein sequence ID" value="GIH69827.1"/>
    <property type="molecule type" value="Genomic_DNA"/>
</dbReference>
<dbReference type="RefSeq" id="WP_204015070.1">
    <property type="nucleotide sequence ID" value="NZ_BOOG01000017.1"/>
</dbReference>
<proteinExistence type="predicted"/>
<reference evidence="1" key="1">
    <citation type="submission" date="2021-01" db="EMBL/GenBank/DDBJ databases">
        <title>Whole genome shotgun sequence of Sphaerimonospora thailandensis NBRC 107569.</title>
        <authorList>
            <person name="Komaki H."/>
            <person name="Tamura T."/>
        </authorList>
    </citation>
    <scope>NUCLEOTIDE SEQUENCE</scope>
    <source>
        <strain evidence="1">NBRC 107569</strain>
    </source>
</reference>
<gene>
    <name evidence="1" type="ORF">Mth01_20800</name>
</gene>
<protein>
    <submittedName>
        <fullName evidence="1">Uncharacterized protein</fullName>
    </submittedName>
</protein>
<name>A0A8J3VYT8_9ACTN</name>
<dbReference type="Proteomes" id="UP000610966">
    <property type="component" value="Unassembled WGS sequence"/>
</dbReference>
<keyword evidence="2" id="KW-1185">Reference proteome</keyword>
<evidence type="ECO:0000313" key="2">
    <source>
        <dbReference type="Proteomes" id="UP000610966"/>
    </source>
</evidence>
<accession>A0A8J3VYT8</accession>
<organism evidence="1 2">
    <name type="scientific">Sphaerimonospora thailandensis</name>
    <dbReference type="NCBI Taxonomy" id="795644"/>
    <lineage>
        <taxon>Bacteria</taxon>
        <taxon>Bacillati</taxon>
        <taxon>Actinomycetota</taxon>
        <taxon>Actinomycetes</taxon>
        <taxon>Streptosporangiales</taxon>
        <taxon>Streptosporangiaceae</taxon>
        <taxon>Sphaerimonospora</taxon>
    </lineage>
</organism>
<dbReference type="AlphaFoldDB" id="A0A8J3VYT8"/>